<dbReference type="Pfam" id="PF20030">
    <property type="entry name" value="bpMoxR"/>
    <property type="match status" value="1"/>
</dbReference>
<dbReference type="InterPro" id="IPR045427">
    <property type="entry name" value="MoxR"/>
</dbReference>
<dbReference type="InterPro" id="IPR050513">
    <property type="entry name" value="RavA_ATPases"/>
</dbReference>
<organism evidence="3 4">
    <name type="scientific">Chloropicon primus</name>
    <dbReference type="NCBI Taxonomy" id="1764295"/>
    <lineage>
        <taxon>Eukaryota</taxon>
        <taxon>Viridiplantae</taxon>
        <taxon>Chlorophyta</taxon>
        <taxon>Chloropicophyceae</taxon>
        <taxon>Chloropicales</taxon>
        <taxon>Chloropicaceae</taxon>
        <taxon>Chloropicon</taxon>
    </lineage>
</organism>
<dbReference type="PANTHER" id="PTHR32204">
    <property type="entry name" value="ATPASE RAVA"/>
    <property type="match status" value="1"/>
</dbReference>
<feature type="domain" description="ATPase RavA-like AAA lid" evidence="1">
    <location>
        <begin position="306"/>
        <end position="376"/>
    </location>
</feature>
<dbReference type="EMBL" id="CP031044">
    <property type="protein sequence ID" value="QDZ23934.1"/>
    <property type="molecule type" value="Genomic_DNA"/>
</dbReference>
<dbReference type="GO" id="GO:0005524">
    <property type="term" value="F:ATP binding"/>
    <property type="evidence" value="ECO:0007669"/>
    <property type="project" value="InterPro"/>
</dbReference>
<evidence type="ECO:0000259" key="2">
    <source>
        <dbReference type="Pfam" id="PF20030"/>
    </source>
</evidence>
<dbReference type="OrthoDB" id="47330at2759"/>
<evidence type="ECO:0000259" key="1">
    <source>
        <dbReference type="Pfam" id="PF17868"/>
    </source>
</evidence>
<gene>
    <name evidence="3" type="ORF">A3770_11p64520</name>
</gene>
<dbReference type="InterPro" id="IPR001270">
    <property type="entry name" value="ClpA/B"/>
</dbReference>
<accession>A0A5B8MWA9</accession>
<evidence type="ECO:0000313" key="4">
    <source>
        <dbReference type="Proteomes" id="UP000316726"/>
    </source>
</evidence>
<dbReference type="AlphaFoldDB" id="A0A5B8MWA9"/>
<dbReference type="STRING" id="1764295.A0A5B8MWA9"/>
<sequence>MASRVVTRGRVVRVVAKGAGRRARRGVAVGAKRADQEYQTSQGVLQRIAQVKAEAEALASERRESGDEDACYVVDGCFLGEEEEKLVNGVRAASDVLCHGLLEREVEVKLLLLAALTGEHLLLLGPPGTAKSELARRLSKVCHGAYFERLLTRFSVPEELFGPLSMKGLEEDRYQRQIEGYLPTAQVAFVDEIFKANSAILNALLTLLNERLFDNGAERIEVPLLCMVGASNELPESEELDALYDRFLIRRTVSQVSSQGLRDLAQLASSGSTTRQFHTDEEPLSLDDFLRCRDKAIEAVSVPGRVVDLLVGLREYLQDKCEPPVYVSDRRFTKCVTFLQVAAFANGAREVNVYDCLLLQFVLGQRAEDGDKVLDYVLENISSDPGILQNELTLLGVFGRACRVLQSKSGDTSELLEECEGLIASLRDQYESFANDLENGFPLLRGSLWYSPQQVASAGQVLSPPMKENLKKLQALLEEALIVKLSLESQCDAEVLEKLLPKRLKQYEKGVSQM</sequence>
<dbReference type="CDD" id="cd00009">
    <property type="entry name" value="AAA"/>
    <property type="match status" value="1"/>
</dbReference>
<evidence type="ECO:0000313" key="3">
    <source>
        <dbReference type="EMBL" id="QDZ23934.1"/>
    </source>
</evidence>
<proteinExistence type="predicted"/>
<dbReference type="Gene3D" id="3.40.50.300">
    <property type="entry name" value="P-loop containing nucleotide triphosphate hydrolases"/>
    <property type="match status" value="1"/>
</dbReference>
<dbReference type="Pfam" id="PF17868">
    <property type="entry name" value="AAA_lid_8"/>
    <property type="match status" value="1"/>
</dbReference>
<dbReference type="InterPro" id="IPR027417">
    <property type="entry name" value="P-loop_NTPase"/>
</dbReference>
<dbReference type="PRINTS" id="PR00300">
    <property type="entry name" value="CLPPROTEASEA"/>
</dbReference>
<dbReference type="PANTHER" id="PTHR32204:SF0">
    <property type="entry name" value="ATPASE RAVA"/>
    <property type="match status" value="1"/>
</dbReference>
<protein>
    <recommendedName>
        <fullName evidence="5">AAA+ ATPase domain-containing protein</fullName>
    </recommendedName>
</protein>
<keyword evidence="4" id="KW-1185">Reference proteome</keyword>
<dbReference type="Proteomes" id="UP000316726">
    <property type="component" value="Chromosome 11"/>
</dbReference>
<reference evidence="3 4" key="1">
    <citation type="submission" date="2018-07" db="EMBL/GenBank/DDBJ databases">
        <title>The complete nuclear genome of the prasinophyte Chloropicon primus (CCMP1205).</title>
        <authorList>
            <person name="Pombert J.-F."/>
            <person name="Otis C."/>
            <person name="Turmel M."/>
            <person name="Lemieux C."/>
        </authorList>
    </citation>
    <scope>NUCLEOTIDE SEQUENCE [LARGE SCALE GENOMIC DNA]</scope>
    <source>
        <strain evidence="3 4">CCMP1205</strain>
    </source>
</reference>
<dbReference type="SUPFAM" id="SSF52540">
    <property type="entry name" value="P-loop containing nucleoside triphosphate hydrolases"/>
    <property type="match status" value="1"/>
</dbReference>
<feature type="domain" description="MoxR" evidence="2">
    <location>
        <begin position="91"/>
        <end position="266"/>
    </location>
</feature>
<name>A0A5B8MWA9_9CHLO</name>
<evidence type="ECO:0008006" key="5">
    <source>
        <dbReference type="Google" id="ProtNLM"/>
    </source>
</evidence>
<dbReference type="InterPro" id="IPR041538">
    <property type="entry name" value="RavA-like_AAA_lid"/>
</dbReference>